<organism evidence="1 2">
    <name type="scientific">Caerostris darwini</name>
    <dbReference type="NCBI Taxonomy" id="1538125"/>
    <lineage>
        <taxon>Eukaryota</taxon>
        <taxon>Metazoa</taxon>
        <taxon>Ecdysozoa</taxon>
        <taxon>Arthropoda</taxon>
        <taxon>Chelicerata</taxon>
        <taxon>Arachnida</taxon>
        <taxon>Araneae</taxon>
        <taxon>Araneomorphae</taxon>
        <taxon>Entelegynae</taxon>
        <taxon>Araneoidea</taxon>
        <taxon>Araneidae</taxon>
        <taxon>Caerostris</taxon>
    </lineage>
</organism>
<dbReference type="Proteomes" id="UP001054837">
    <property type="component" value="Unassembled WGS sequence"/>
</dbReference>
<dbReference type="EMBL" id="BPLQ01006933">
    <property type="protein sequence ID" value="GIY26281.1"/>
    <property type="molecule type" value="Genomic_DNA"/>
</dbReference>
<name>A0AAV4RZF2_9ARAC</name>
<proteinExistence type="predicted"/>
<comment type="caution">
    <text evidence="1">The sequence shown here is derived from an EMBL/GenBank/DDBJ whole genome shotgun (WGS) entry which is preliminary data.</text>
</comment>
<protein>
    <submittedName>
        <fullName evidence="1">Uncharacterized protein</fullName>
    </submittedName>
</protein>
<dbReference type="AlphaFoldDB" id="A0AAV4RZF2"/>
<accession>A0AAV4RZF2</accession>
<gene>
    <name evidence="1" type="ORF">CDAR_512991</name>
</gene>
<sequence>MARRYLVPIYFGGCRKHPTGTRPFPLTNSQIKFASDSFCICTTILVRKVAQITPSPSLYGSLSPPANDIELPTIEIVWHTTVQGHADRTAGYAHFRYSVPERKDGQSTGNSKVVIESVFTIEQTALWYLSWKMLLISL</sequence>
<keyword evidence="2" id="KW-1185">Reference proteome</keyword>
<evidence type="ECO:0000313" key="2">
    <source>
        <dbReference type="Proteomes" id="UP001054837"/>
    </source>
</evidence>
<evidence type="ECO:0000313" key="1">
    <source>
        <dbReference type="EMBL" id="GIY26281.1"/>
    </source>
</evidence>
<reference evidence="1 2" key="1">
    <citation type="submission" date="2021-06" db="EMBL/GenBank/DDBJ databases">
        <title>Caerostris darwini draft genome.</title>
        <authorList>
            <person name="Kono N."/>
            <person name="Arakawa K."/>
        </authorList>
    </citation>
    <scope>NUCLEOTIDE SEQUENCE [LARGE SCALE GENOMIC DNA]</scope>
</reference>